<keyword evidence="9" id="KW-1185">Reference proteome</keyword>
<dbReference type="PANTHER" id="PTHR43047:SF72">
    <property type="entry name" value="OSMOSENSING HISTIDINE PROTEIN KINASE SLN1"/>
    <property type="match status" value="1"/>
</dbReference>
<evidence type="ECO:0000256" key="2">
    <source>
        <dbReference type="ARBA" id="ARBA00012438"/>
    </source>
</evidence>
<dbReference type="InterPro" id="IPR003018">
    <property type="entry name" value="GAF"/>
</dbReference>
<organism evidence="8 9">
    <name type="scientific">Thermogemmatispora tikiterensis</name>
    <dbReference type="NCBI Taxonomy" id="1825093"/>
    <lineage>
        <taxon>Bacteria</taxon>
        <taxon>Bacillati</taxon>
        <taxon>Chloroflexota</taxon>
        <taxon>Ktedonobacteria</taxon>
        <taxon>Thermogemmatisporales</taxon>
        <taxon>Thermogemmatisporaceae</taxon>
        <taxon>Thermogemmatispora</taxon>
    </lineage>
</organism>
<dbReference type="Gene3D" id="3.30.565.10">
    <property type="entry name" value="Histidine kinase-like ATPase, C-terminal domain"/>
    <property type="match status" value="1"/>
</dbReference>
<dbReference type="GO" id="GO:0005886">
    <property type="term" value="C:plasma membrane"/>
    <property type="evidence" value="ECO:0007669"/>
    <property type="project" value="TreeGrafter"/>
</dbReference>
<protein>
    <recommendedName>
        <fullName evidence="2">histidine kinase</fullName>
        <ecNumber evidence="2">2.7.13.3</ecNumber>
    </recommendedName>
</protein>
<comment type="catalytic activity">
    <reaction evidence="1">
        <text>ATP + protein L-histidine = ADP + protein N-phospho-L-histidine.</text>
        <dbReference type="EC" id="2.7.13.3"/>
    </reaction>
</comment>
<dbReference type="InterPro" id="IPR003661">
    <property type="entry name" value="HisK_dim/P_dom"/>
</dbReference>
<dbReference type="SMART" id="SM00065">
    <property type="entry name" value="GAF"/>
    <property type="match status" value="2"/>
</dbReference>
<dbReference type="InterPro" id="IPR003594">
    <property type="entry name" value="HATPase_dom"/>
</dbReference>
<keyword evidence="6" id="KW-0902">Two-component regulatory system</keyword>
<evidence type="ECO:0000256" key="1">
    <source>
        <dbReference type="ARBA" id="ARBA00000085"/>
    </source>
</evidence>
<accession>A0A328VIA2</accession>
<dbReference type="PROSITE" id="PS50109">
    <property type="entry name" value="HIS_KIN"/>
    <property type="match status" value="1"/>
</dbReference>
<evidence type="ECO:0000256" key="4">
    <source>
        <dbReference type="ARBA" id="ARBA00022679"/>
    </source>
</evidence>
<dbReference type="AlphaFoldDB" id="A0A328VIA2"/>
<dbReference type="SMART" id="SM00388">
    <property type="entry name" value="HisKA"/>
    <property type="match status" value="1"/>
</dbReference>
<dbReference type="CDD" id="cd00082">
    <property type="entry name" value="HisKA"/>
    <property type="match status" value="1"/>
</dbReference>
<dbReference type="PRINTS" id="PR00344">
    <property type="entry name" value="BCTRLSENSOR"/>
</dbReference>
<evidence type="ECO:0000313" key="9">
    <source>
        <dbReference type="Proteomes" id="UP000248706"/>
    </source>
</evidence>
<dbReference type="GO" id="GO:0009927">
    <property type="term" value="F:histidine phosphotransfer kinase activity"/>
    <property type="evidence" value="ECO:0007669"/>
    <property type="project" value="TreeGrafter"/>
</dbReference>
<dbReference type="InterPro" id="IPR036097">
    <property type="entry name" value="HisK_dim/P_sf"/>
</dbReference>
<dbReference type="PANTHER" id="PTHR43047">
    <property type="entry name" value="TWO-COMPONENT HISTIDINE PROTEIN KINASE"/>
    <property type="match status" value="1"/>
</dbReference>
<dbReference type="Pfam" id="PF02518">
    <property type="entry name" value="HATPase_c"/>
    <property type="match status" value="1"/>
</dbReference>
<reference evidence="8 9" key="1">
    <citation type="submission" date="2016-08" db="EMBL/GenBank/DDBJ databases">
        <title>Analysis of Carbohydrate Active Enzymes in Thermogemmatispora T81 Reveals Carbohydrate Degradation Ability.</title>
        <authorList>
            <person name="Tomazini A."/>
            <person name="Lal S."/>
            <person name="Stott M."/>
            <person name="Henrissat B."/>
            <person name="Polikarpov I."/>
            <person name="Sparling R."/>
            <person name="Levin D.B."/>
        </authorList>
    </citation>
    <scope>NUCLEOTIDE SEQUENCE [LARGE SCALE GENOMIC DNA]</scope>
    <source>
        <strain evidence="8 9">T81</strain>
    </source>
</reference>
<keyword evidence="3" id="KW-0597">Phosphoprotein</keyword>
<dbReference type="Proteomes" id="UP000248706">
    <property type="component" value="Unassembled WGS sequence"/>
</dbReference>
<evidence type="ECO:0000259" key="7">
    <source>
        <dbReference type="PROSITE" id="PS50109"/>
    </source>
</evidence>
<sequence length="665" mass="74972">MHRVKQRSTRQQENSLEQQQRELLRHIIDIGASLRLGMDTDTLLQRVSEAACKALRFRYSALYLNNGAGFFEARASAGLSPEQHRYLIEHPLPEEALNKLICERYRIGNSYFVPKGDPIWRDATLASFFIIVDDRVEAVPLDSTPLSEPDLGPEWQVEDLLIVPLRGADNSLLGFLTPDSPLNGLRPTLEILELFELFANQAAIVIEGTRLYEELKRHSEERAALVKIGRALSAPEDPGDLQSIYQTIYEQVAPMMPVDAFYIARYVRDAEGEKLVMEFLIDDGVRYPAVEFGLILPQTHDILFHEPVGRLITTSHEFLEFAGLTASGEGANLLGNNRPAESILFVPLRYGEKVLGLLSVQSYRPHAYTWRHLELLKEIGIQAAIAMNNAQLYTELREALKQAQESERLKNHFLMTASHELRTPLTAIQGYLELLGDFGESLDEEAKARFVNNARRACEELVLLLGNVMDASRIDQDRVMLKMEPVQVVRPVMLILEILEPILVREERSMYIEVPEDLQVWADDLRLRQILLNIVGNALKYTPVGSPVAIHARRLSWEELSGLLSLAGQRCPARPPSDAFALIAVRDWGPGISRADQARLFTRFMRLPNALNSMQRGAGLGLYLCRQLTEAMGGSIWMESEGITGEGSTFYIALPLYSEEECNKE</sequence>
<evidence type="ECO:0000256" key="3">
    <source>
        <dbReference type="ARBA" id="ARBA00022553"/>
    </source>
</evidence>
<comment type="caution">
    <text evidence="8">The sequence shown here is derived from an EMBL/GenBank/DDBJ whole genome shotgun (WGS) entry which is preliminary data.</text>
</comment>
<dbReference type="Gene3D" id="3.30.450.40">
    <property type="match status" value="2"/>
</dbReference>
<gene>
    <name evidence="8" type="ORF">A4R35_07635</name>
</gene>
<evidence type="ECO:0000256" key="5">
    <source>
        <dbReference type="ARBA" id="ARBA00022777"/>
    </source>
</evidence>
<evidence type="ECO:0000313" key="8">
    <source>
        <dbReference type="EMBL" id="RAQ95403.1"/>
    </source>
</evidence>
<dbReference type="InterPro" id="IPR036890">
    <property type="entry name" value="HATPase_C_sf"/>
</dbReference>
<dbReference type="GO" id="GO:0000155">
    <property type="term" value="F:phosphorelay sensor kinase activity"/>
    <property type="evidence" value="ECO:0007669"/>
    <property type="project" value="InterPro"/>
</dbReference>
<keyword evidence="5" id="KW-0418">Kinase</keyword>
<dbReference type="Pfam" id="PF00512">
    <property type="entry name" value="HisKA"/>
    <property type="match status" value="1"/>
</dbReference>
<dbReference type="Pfam" id="PF01590">
    <property type="entry name" value="GAF"/>
    <property type="match status" value="1"/>
</dbReference>
<dbReference type="SMART" id="SM00387">
    <property type="entry name" value="HATPase_c"/>
    <property type="match status" value="1"/>
</dbReference>
<evidence type="ECO:0000256" key="6">
    <source>
        <dbReference type="ARBA" id="ARBA00023012"/>
    </source>
</evidence>
<dbReference type="EMBL" id="MCIF01000002">
    <property type="protein sequence ID" value="RAQ95403.1"/>
    <property type="molecule type" value="Genomic_DNA"/>
</dbReference>
<dbReference type="Gene3D" id="1.10.287.130">
    <property type="match status" value="1"/>
</dbReference>
<feature type="domain" description="Histidine kinase" evidence="7">
    <location>
        <begin position="416"/>
        <end position="658"/>
    </location>
</feature>
<dbReference type="Pfam" id="PF13185">
    <property type="entry name" value="GAF_2"/>
    <property type="match status" value="1"/>
</dbReference>
<dbReference type="InterPro" id="IPR004358">
    <property type="entry name" value="Sig_transdc_His_kin-like_C"/>
</dbReference>
<name>A0A328VIA2_9CHLR</name>
<dbReference type="InterPro" id="IPR005467">
    <property type="entry name" value="His_kinase_dom"/>
</dbReference>
<dbReference type="SUPFAM" id="SSF55781">
    <property type="entry name" value="GAF domain-like"/>
    <property type="match status" value="2"/>
</dbReference>
<keyword evidence="4" id="KW-0808">Transferase</keyword>
<dbReference type="InterPro" id="IPR029016">
    <property type="entry name" value="GAF-like_dom_sf"/>
</dbReference>
<dbReference type="SUPFAM" id="SSF55874">
    <property type="entry name" value="ATPase domain of HSP90 chaperone/DNA topoisomerase II/histidine kinase"/>
    <property type="match status" value="1"/>
</dbReference>
<dbReference type="SUPFAM" id="SSF47384">
    <property type="entry name" value="Homodimeric domain of signal transducing histidine kinase"/>
    <property type="match status" value="1"/>
</dbReference>
<proteinExistence type="predicted"/>
<dbReference type="EC" id="2.7.13.3" evidence="2"/>